<evidence type="ECO:0000256" key="8">
    <source>
        <dbReference type="SAM" id="MobiDB-lite"/>
    </source>
</evidence>
<evidence type="ECO:0000256" key="1">
    <source>
        <dbReference type="ARBA" id="ARBA00004651"/>
    </source>
</evidence>
<evidence type="ECO:0000256" key="6">
    <source>
        <dbReference type="ARBA" id="ARBA00022989"/>
    </source>
</evidence>
<dbReference type="Pfam" id="PF01544">
    <property type="entry name" value="CorA"/>
    <property type="match status" value="1"/>
</dbReference>
<dbReference type="Proteomes" id="UP000602532">
    <property type="component" value="Unassembled WGS sequence"/>
</dbReference>
<dbReference type="EMBL" id="JACSPM010000005">
    <property type="protein sequence ID" value="MBD8024729.1"/>
    <property type="molecule type" value="Genomic_DNA"/>
</dbReference>
<dbReference type="Gene3D" id="3.30.460.20">
    <property type="entry name" value="CorA soluble domain-like"/>
    <property type="match status" value="1"/>
</dbReference>
<evidence type="ECO:0008006" key="12">
    <source>
        <dbReference type="Google" id="ProtNLM"/>
    </source>
</evidence>
<name>A0ABR8X620_9MICO</name>
<dbReference type="SUPFAM" id="SSF144083">
    <property type="entry name" value="Magnesium transport protein CorA, transmembrane region"/>
    <property type="match status" value="1"/>
</dbReference>
<evidence type="ECO:0000256" key="9">
    <source>
        <dbReference type="SAM" id="Phobius"/>
    </source>
</evidence>
<accession>A0ABR8X620</accession>
<feature type="transmembrane region" description="Helical" evidence="9">
    <location>
        <begin position="303"/>
        <end position="322"/>
    </location>
</feature>
<reference evidence="10 11" key="1">
    <citation type="submission" date="2020-08" db="EMBL/GenBank/DDBJ databases">
        <title>A Genomic Blueprint of the Chicken Gut Microbiome.</title>
        <authorList>
            <person name="Gilroy R."/>
            <person name="Ravi A."/>
            <person name="Getino M."/>
            <person name="Pursley I."/>
            <person name="Horton D.L."/>
            <person name="Alikhan N.-F."/>
            <person name="Baker D."/>
            <person name="Gharbi K."/>
            <person name="Hall N."/>
            <person name="Watson M."/>
            <person name="Adriaenssens E.M."/>
            <person name="Foster-Nyarko E."/>
            <person name="Jarju S."/>
            <person name="Secka A."/>
            <person name="Antonio M."/>
            <person name="Oren A."/>
            <person name="Chaudhuri R."/>
            <person name="La Ragione R.M."/>
            <person name="Hildebrand F."/>
            <person name="Pallen M.J."/>
        </authorList>
    </citation>
    <scope>NUCLEOTIDE SEQUENCE [LARGE SCALE GENOMIC DNA]</scope>
    <source>
        <strain evidence="10 11">Sa1CUA4</strain>
    </source>
</reference>
<dbReference type="Gene3D" id="1.20.58.340">
    <property type="entry name" value="Magnesium transport protein CorA, transmembrane region"/>
    <property type="match status" value="2"/>
</dbReference>
<organism evidence="10 11">
    <name type="scientific">Microbacterium gallinarum</name>
    <dbReference type="NCBI Taxonomy" id="2762209"/>
    <lineage>
        <taxon>Bacteria</taxon>
        <taxon>Bacillati</taxon>
        <taxon>Actinomycetota</taxon>
        <taxon>Actinomycetes</taxon>
        <taxon>Micrococcales</taxon>
        <taxon>Microbacteriaceae</taxon>
        <taxon>Microbacterium</taxon>
    </lineage>
</organism>
<evidence type="ECO:0000256" key="3">
    <source>
        <dbReference type="ARBA" id="ARBA00022448"/>
    </source>
</evidence>
<keyword evidence="11" id="KW-1185">Reference proteome</keyword>
<evidence type="ECO:0000313" key="11">
    <source>
        <dbReference type="Proteomes" id="UP000602532"/>
    </source>
</evidence>
<feature type="compositionally biased region" description="Polar residues" evidence="8">
    <location>
        <begin position="1"/>
        <end position="19"/>
    </location>
</feature>
<keyword evidence="4" id="KW-1003">Cell membrane</keyword>
<keyword evidence="7 9" id="KW-0472">Membrane</keyword>
<dbReference type="InterPro" id="IPR045861">
    <property type="entry name" value="CorA_cytoplasmic_dom"/>
</dbReference>
<dbReference type="PANTHER" id="PTHR46494">
    <property type="entry name" value="CORA FAMILY METAL ION TRANSPORTER (EUROFUNG)"/>
    <property type="match status" value="1"/>
</dbReference>
<dbReference type="InterPro" id="IPR045863">
    <property type="entry name" value="CorA_TM1_TM2"/>
</dbReference>
<evidence type="ECO:0000256" key="4">
    <source>
        <dbReference type="ARBA" id="ARBA00022475"/>
    </source>
</evidence>
<proteinExistence type="inferred from homology"/>
<dbReference type="PANTHER" id="PTHR46494:SF1">
    <property type="entry name" value="CORA FAMILY METAL ION TRANSPORTER (EUROFUNG)"/>
    <property type="match status" value="1"/>
</dbReference>
<comment type="caution">
    <text evidence="10">The sequence shown here is derived from an EMBL/GenBank/DDBJ whole genome shotgun (WGS) entry which is preliminary data.</text>
</comment>
<evidence type="ECO:0000256" key="2">
    <source>
        <dbReference type="ARBA" id="ARBA00009765"/>
    </source>
</evidence>
<comment type="subcellular location">
    <subcellularLocation>
        <location evidence="1">Cell membrane</location>
        <topology evidence="1">Multi-pass membrane protein</topology>
    </subcellularLocation>
</comment>
<keyword evidence="6 9" id="KW-1133">Transmembrane helix</keyword>
<keyword evidence="5 9" id="KW-0812">Transmembrane</keyword>
<gene>
    <name evidence="10" type="ORF">H9622_14170</name>
</gene>
<feature type="transmembrane region" description="Helical" evidence="9">
    <location>
        <begin position="334"/>
        <end position="354"/>
    </location>
</feature>
<sequence length="360" mass="39856">MSTSSGRAPTTEPRLSSPTADDGPQEGSGAQPGRLRGFRLTPDIEELDDFELDEIPKVVARARRHGDFVWLHLVEPEEETVEQARTILGVHPIAAADVASGRQQPKVQKFAEHLFVMLWSILEHEESDALVLGQTYLYIGEGWLLTVQRSEGGKLPDLRALLEEAPEDLRNGTMPAAYTIMANVVDGYAKAAADVETELEELEEQVFNDATAEDHRRIYKIRKDIGRVDRAVSSIAAALRESTDHLESLTVGNEHIVPYLHDLLDDAAGTAALINNQSKALDAILSSHENNVAARQNQDMRTISAFAALLALPTLIAGLYGMNFKNIPLVQWQYGWVAIGVAMVIVDIVIYVMFKRRNWL</sequence>
<comment type="similarity">
    <text evidence="2">Belongs to the CorA metal ion transporter (MIT) (TC 1.A.35) family.</text>
</comment>
<keyword evidence="3" id="KW-0813">Transport</keyword>
<protein>
    <recommendedName>
        <fullName evidence="12">Magnesium transporter</fullName>
    </recommendedName>
</protein>
<dbReference type="InterPro" id="IPR002523">
    <property type="entry name" value="MgTranspt_CorA/ZnTranspt_ZntB"/>
</dbReference>
<dbReference type="SUPFAM" id="SSF143865">
    <property type="entry name" value="CorA soluble domain-like"/>
    <property type="match status" value="1"/>
</dbReference>
<evidence type="ECO:0000256" key="5">
    <source>
        <dbReference type="ARBA" id="ARBA00022692"/>
    </source>
</evidence>
<evidence type="ECO:0000256" key="7">
    <source>
        <dbReference type="ARBA" id="ARBA00023136"/>
    </source>
</evidence>
<dbReference type="RefSeq" id="WP_191767065.1">
    <property type="nucleotide sequence ID" value="NZ_JACSPM010000005.1"/>
</dbReference>
<feature type="region of interest" description="Disordered" evidence="8">
    <location>
        <begin position="1"/>
        <end position="37"/>
    </location>
</feature>
<evidence type="ECO:0000313" key="10">
    <source>
        <dbReference type="EMBL" id="MBD8024729.1"/>
    </source>
</evidence>